<dbReference type="SMART" id="SM00847">
    <property type="entry name" value="HA2"/>
    <property type="match status" value="1"/>
</dbReference>
<dbReference type="Pfam" id="PF04408">
    <property type="entry name" value="WHD_HA2"/>
    <property type="match status" value="1"/>
</dbReference>
<dbReference type="Proteomes" id="UP000694389">
    <property type="component" value="Unassembled WGS sequence"/>
</dbReference>
<keyword evidence="9" id="KW-0508">mRNA splicing</keyword>
<evidence type="ECO:0000256" key="11">
    <source>
        <dbReference type="ARBA" id="ARBA00047984"/>
    </source>
</evidence>
<reference evidence="15" key="2">
    <citation type="submission" date="2025-09" db="UniProtKB">
        <authorList>
            <consortium name="Ensembl"/>
        </authorList>
    </citation>
    <scope>IDENTIFICATION</scope>
</reference>
<dbReference type="InterPro" id="IPR001650">
    <property type="entry name" value="Helicase_C-like"/>
</dbReference>
<dbReference type="InterPro" id="IPR027417">
    <property type="entry name" value="P-loop_NTPase"/>
</dbReference>
<dbReference type="GO" id="GO:0071006">
    <property type="term" value="C:U2-type catalytic step 1 spliceosome"/>
    <property type="evidence" value="ECO:0007669"/>
    <property type="project" value="UniProtKB-ARBA"/>
</dbReference>
<dbReference type="EC" id="3.6.4.13" evidence="2"/>
<evidence type="ECO:0000256" key="3">
    <source>
        <dbReference type="ARBA" id="ARBA00022664"/>
    </source>
</evidence>
<dbReference type="FunFam" id="3.40.50.300:FF:000007">
    <property type="entry name" value="Pre-mRNA-splicing factor ATP-dependent RNA helicase"/>
    <property type="match status" value="1"/>
</dbReference>
<proteinExistence type="predicted"/>
<evidence type="ECO:0000256" key="6">
    <source>
        <dbReference type="ARBA" id="ARBA00022801"/>
    </source>
</evidence>
<dbReference type="CDD" id="cd17974">
    <property type="entry name" value="DEXHc_DHX16"/>
    <property type="match status" value="1"/>
</dbReference>
<dbReference type="PANTHER" id="PTHR18934:SF83">
    <property type="entry name" value="PRE-MRNA-SPLICING FACTOR ATP-DEPENDENT RNA HELICASE DHX16"/>
    <property type="match status" value="1"/>
</dbReference>
<keyword evidence="5" id="KW-0547">Nucleotide-binding</keyword>
<keyword evidence="7" id="KW-0347">Helicase</keyword>
<feature type="domain" description="Helicase ATP-binding" evidence="13">
    <location>
        <begin position="408"/>
        <end position="572"/>
    </location>
</feature>
<feature type="region of interest" description="Disordered" evidence="12">
    <location>
        <begin position="91"/>
        <end position="210"/>
    </location>
</feature>
<dbReference type="Pfam" id="PF21010">
    <property type="entry name" value="HA2_C"/>
    <property type="match status" value="1"/>
</dbReference>
<sequence>MANLEQWVNDRLHDILGLSDRYVSQFMIGTARKASSCQDFVARLEQTGTIDIDQSVIAFAQELFDKIPRKQVVEKPARAMEREAIEMDRRNRTYTLLDDSESDGESVREKQKGKKKSKDKDRGNKRKHIRQKKESESSSEDEAAKSGNSGNKDQKSAKEEEEEEEDWEKEERERQQDIEERDAFAERVKQKDKDKTRNITERTDKKAYEEAQKRLKLAEDDQKNMLPELRKRSRWDYLKKRESEKLEDLEAEINDDEYLFATDELTQREKKELEYKRTLRDLAKDYKKAGAREQEERKNRYYMPEEKRSKVGTRDLEETPMELGGEQGRWEEERLKTASLSFGAKREREQGMRYEQEKYQLLLEEDEMIEFVSTDQDAPALSQAELNKQSMQEVRRSLPIFPYREDLLAAINEHQILVIEGETGSGKTTQIPQYLLEDGYTNGGMKIGCTQPRRVAAMSVAARVAQEMGVKLGNEVGYSIRFEDCTSERTVLKYMTDGMLLREFLTEPDLASYSVIIIDEAHERTLHTDILFGLIKDIARFRSDLKVLVASATLDTERFSCFFDEAPVFRIPGRRFPVDIFYTKAPEADYLEACVVSVLQIHVTQAPGDVLVFLTGQEEIEACCEMLQERCRRLGSKIAELLVLPIYANLPSDMQAKIFNPTPPGARKVVVATNIAETSLTIDGIIYVIDPGFCKQKSYNARTGMESLIVTPCSRASANQRAGRAGRVAAGKCFRLYTAWAFKHEMEETTVPEIQRTNLGNVVLLLKSLGINDLIHFDFMDPPPHETLVLALEQLYALGALNHMGELTKLGRRMAELPVDPMLSKMILASEQYKCSEEVLTIAAMLSVNNSIFYRPKDKVVHADNARMNFVVPGGDHLVLLNVYTQWLESGYSTQWCYENFIQFRSMRRARDVRDQLEGLMDRIEVEVVSSQGDSLPIRKVIEIESGWLLEVAPHYYKSKELEDSSSKKMPRKQGKTKEELG</sequence>
<evidence type="ECO:0000256" key="8">
    <source>
        <dbReference type="ARBA" id="ARBA00022840"/>
    </source>
</evidence>
<comment type="catalytic activity">
    <reaction evidence="11">
        <text>ATP + H2O = ADP + phosphate + H(+)</text>
        <dbReference type="Rhea" id="RHEA:13065"/>
        <dbReference type="ChEBI" id="CHEBI:15377"/>
        <dbReference type="ChEBI" id="CHEBI:15378"/>
        <dbReference type="ChEBI" id="CHEBI:30616"/>
        <dbReference type="ChEBI" id="CHEBI:43474"/>
        <dbReference type="ChEBI" id="CHEBI:456216"/>
        <dbReference type="EC" id="3.6.4.13"/>
    </reaction>
</comment>
<dbReference type="GO" id="GO:0003724">
    <property type="term" value="F:RNA helicase activity"/>
    <property type="evidence" value="ECO:0007669"/>
    <property type="project" value="UniProtKB-EC"/>
</dbReference>
<dbReference type="Pfam" id="PF00270">
    <property type="entry name" value="DEAD"/>
    <property type="match status" value="1"/>
</dbReference>
<dbReference type="PROSITE" id="PS51194">
    <property type="entry name" value="HELICASE_CTER"/>
    <property type="match status" value="1"/>
</dbReference>
<dbReference type="Ensembl" id="ENSDLAT00005082567.1">
    <property type="protein sequence ID" value="ENSDLAP00005067671.1"/>
    <property type="gene ID" value="ENSDLAG00005000817.2"/>
</dbReference>
<dbReference type="InterPro" id="IPR007502">
    <property type="entry name" value="Helicase-assoc_dom"/>
</dbReference>
<accession>A0A8P4FZH2</accession>
<evidence type="ECO:0000256" key="9">
    <source>
        <dbReference type="ARBA" id="ARBA00023187"/>
    </source>
</evidence>
<keyword evidence="16" id="KW-1185">Reference proteome</keyword>
<evidence type="ECO:0000256" key="2">
    <source>
        <dbReference type="ARBA" id="ARBA00012552"/>
    </source>
</evidence>
<keyword evidence="10" id="KW-0539">Nucleus</keyword>
<feature type="compositionally biased region" description="Basic and acidic residues" evidence="12">
    <location>
        <begin position="169"/>
        <end position="210"/>
    </location>
</feature>
<dbReference type="PANTHER" id="PTHR18934">
    <property type="entry name" value="ATP-DEPENDENT RNA HELICASE"/>
    <property type="match status" value="1"/>
</dbReference>
<dbReference type="SUPFAM" id="SSF52540">
    <property type="entry name" value="P-loop containing nucleoside triphosphate hydrolases"/>
    <property type="match status" value="1"/>
</dbReference>
<dbReference type="GO" id="GO:0071013">
    <property type="term" value="C:catalytic step 2 spliceosome"/>
    <property type="evidence" value="ECO:0007669"/>
    <property type="project" value="TreeGrafter"/>
</dbReference>
<keyword evidence="4" id="KW-0747">Spliceosome</keyword>
<evidence type="ECO:0000256" key="1">
    <source>
        <dbReference type="ARBA" id="ARBA00004123"/>
    </source>
</evidence>
<dbReference type="SMART" id="SM00487">
    <property type="entry name" value="DEXDc"/>
    <property type="match status" value="1"/>
</dbReference>
<evidence type="ECO:0000256" key="10">
    <source>
        <dbReference type="ARBA" id="ARBA00023242"/>
    </source>
</evidence>
<organism evidence="15 16">
    <name type="scientific">Dicentrarchus labrax</name>
    <name type="common">European seabass</name>
    <name type="synonym">Morone labrax</name>
    <dbReference type="NCBI Taxonomy" id="13489"/>
    <lineage>
        <taxon>Eukaryota</taxon>
        <taxon>Metazoa</taxon>
        <taxon>Chordata</taxon>
        <taxon>Craniata</taxon>
        <taxon>Vertebrata</taxon>
        <taxon>Euteleostomi</taxon>
        <taxon>Actinopterygii</taxon>
        <taxon>Neopterygii</taxon>
        <taxon>Teleostei</taxon>
        <taxon>Neoteleostei</taxon>
        <taxon>Acanthomorphata</taxon>
        <taxon>Eupercaria</taxon>
        <taxon>Moronidae</taxon>
        <taxon>Dicentrarchus</taxon>
    </lineage>
</organism>
<name>A0A8P4FZH2_DICLA</name>
<evidence type="ECO:0000259" key="14">
    <source>
        <dbReference type="PROSITE" id="PS51194"/>
    </source>
</evidence>
<comment type="subcellular location">
    <subcellularLocation>
        <location evidence="1">Nucleus</location>
    </subcellularLocation>
</comment>
<gene>
    <name evidence="15" type="primary">dhx16</name>
</gene>
<evidence type="ECO:0000256" key="7">
    <source>
        <dbReference type="ARBA" id="ARBA00022806"/>
    </source>
</evidence>
<dbReference type="InterPro" id="IPR014001">
    <property type="entry name" value="Helicase_ATP-bd"/>
</dbReference>
<evidence type="ECO:0000313" key="16">
    <source>
        <dbReference type="Proteomes" id="UP000694389"/>
    </source>
</evidence>
<dbReference type="GO" id="GO:0003723">
    <property type="term" value="F:RNA binding"/>
    <property type="evidence" value="ECO:0007669"/>
    <property type="project" value="TreeGrafter"/>
</dbReference>
<dbReference type="InterPro" id="IPR048333">
    <property type="entry name" value="HA2_WH"/>
</dbReference>
<evidence type="ECO:0000259" key="13">
    <source>
        <dbReference type="PROSITE" id="PS51192"/>
    </source>
</evidence>
<evidence type="ECO:0000313" key="15">
    <source>
        <dbReference type="Ensembl" id="ENSDLAP00005067671.1"/>
    </source>
</evidence>
<dbReference type="PROSITE" id="PS00690">
    <property type="entry name" value="DEAH_ATP_HELICASE"/>
    <property type="match status" value="1"/>
</dbReference>
<dbReference type="CDD" id="cd18791">
    <property type="entry name" value="SF2_C_RHA"/>
    <property type="match status" value="1"/>
</dbReference>
<dbReference type="InterPro" id="IPR002464">
    <property type="entry name" value="DNA/RNA_helicase_DEAH_CS"/>
</dbReference>
<keyword evidence="6" id="KW-0378">Hydrolase</keyword>
<dbReference type="GO" id="GO:0000398">
    <property type="term" value="P:mRNA splicing, via spliceosome"/>
    <property type="evidence" value="ECO:0007669"/>
    <property type="project" value="UniProtKB-ARBA"/>
</dbReference>
<dbReference type="GO" id="GO:0016787">
    <property type="term" value="F:hydrolase activity"/>
    <property type="evidence" value="ECO:0007669"/>
    <property type="project" value="UniProtKB-KW"/>
</dbReference>
<dbReference type="SMART" id="SM00490">
    <property type="entry name" value="HELICc"/>
    <property type="match status" value="1"/>
</dbReference>
<dbReference type="Gene3D" id="3.40.50.300">
    <property type="entry name" value="P-loop containing nucleotide triphosphate hydrolases"/>
    <property type="match status" value="2"/>
</dbReference>
<keyword evidence="8" id="KW-0067">ATP-binding</keyword>
<dbReference type="Pfam" id="PF00271">
    <property type="entry name" value="Helicase_C"/>
    <property type="match status" value="1"/>
</dbReference>
<evidence type="ECO:0000256" key="12">
    <source>
        <dbReference type="SAM" id="MobiDB-lite"/>
    </source>
</evidence>
<feature type="region of interest" description="Disordered" evidence="12">
    <location>
        <begin position="960"/>
        <end position="982"/>
    </location>
</feature>
<evidence type="ECO:0000256" key="4">
    <source>
        <dbReference type="ARBA" id="ARBA00022728"/>
    </source>
</evidence>
<dbReference type="GeneTree" id="ENSGT00940000158480"/>
<dbReference type="AlphaFoldDB" id="A0A8P4FZH2"/>
<protein>
    <recommendedName>
        <fullName evidence="2">RNA helicase</fullName>
        <ecNumber evidence="2">3.6.4.13</ecNumber>
    </recommendedName>
</protein>
<reference evidence="15" key="1">
    <citation type="submission" date="2025-08" db="UniProtKB">
        <authorList>
            <consortium name="Ensembl"/>
        </authorList>
    </citation>
    <scope>IDENTIFICATION</scope>
</reference>
<feature type="compositionally biased region" description="Basic residues" evidence="12">
    <location>
        <begin position="111"/>
        <end position="131"/>
    </location>
</feature>
<feature type="domain" description="Helicase C-terminal" evidence="14">
    <location>
        <begin position="597"/>
        <end position="770"/>
    </location>
</feature>
<evidence type="ECO:0000256" key="5">
    <source>
        <dbReference type="ARBA" id="ARBA00022741"/>
    </source>
</evidence>
<dbReference type="FunFam" id="3.40.50.300:FF:000726">
    <property type="entry name" value="Pre-mRNA-splicing factor ATP-dependent RNA helicase"/>
    <property type="match status" value="1"/>
</dbReference>
<dbReference type="GO" id="GO:0005524">
    <property type="term" value="F:ATP binding"/>
    <property type="evidence" value="ECO:0007669"/>
    <property type="project" value="UniProtKB-KW"/>
</dbReference>
<dbReference type="FunFam" id="1.20.120.1080:FF:000001">
    <property type="entry name" value="Pre-mRNA-splicing factor ATP-dependent RNA helicase"/>
    <property type="match status" value="1"/>
</dbReference>
<keyword evidence="3" id="KW-0507">mRNA processing</keyword>
<dbReference type="Gene3D" id="1.20.120.1080">
    <property type="match status" value="1"/>
</dbReference>
<dbReference type="InterPro" id="IPR011545">
    <property type="entry name" value="DEAD/DEAH_box_helicase_dom"/>
</dbReference>
<feature type="compositionally biased region" description="Acidic residues" evidence="12">
    <location>
        <begin position="159"/>
        <end position="168"/>
    </location>
</feature>
<dbReference type="PROSITE" id="PS51192">
    <property type="entry name" value="HELICASE_ATP_BIND_1"/>
    <property type="match status" value="1"/>
</dbReference>